<keyword evidence="2" id="KW-0902">Two-component regulatory system</keyword>
<evidence type="ECO:0000256" key="3">
    <source>
        <dbReference type="SAM" id="Phobius"/>
    </source>
</evidence>
<dbReference type="SUPFAM" id="SSF55874">
    <property type="entry name" value="ATPase domain of HSP90 chaperone/DNA topoisomerase II/histidine kinase"/>
    <property type="match status" value="1"/>
</dbReference>
<gene>
    <name evidence="5" type="ORF">H8S17_04975</name>
</gene>
<feature type="transmembrane region" description="Helical" evidence="3">
    <location>
        <begin position="185"/>
        <end position="206"/>
    </location>
</feature>
<feature type="transmembrane region" description="Helical" evidence="3">
    <location>
        <begin position="368"/>
        <end position="388"/>
    </location>
</feature>
<evidence type="ECO:0000313" key="6">
    <source>
        <dbReference type="Proteomes" id="UP000606720"/>
    </source>
</evidence>
<dbReference type="PROSITE" id="PS50109">
    <property type="entry name" value="HIS_KIN"/>
    <property type="match status" value="1"/>
</dbReference>
<dbReference type="InterPro" id="IPR005467">
    <property type="entry name" value="His_kinase_dom"/>
</dbReference>
<keyword evidence="1 5" id="KW-0808">Transferase</keyword>
<feature type="transmembrane region" description="Helical" evidence="3">
    <location>
        <begin position="218"/>
        <end position="240"/>
    </location>
</feature>
<dbReference type="InterPro" id="IPR010559">
    <property type="entry name" value="Sig_transdc_His_kin_internal"/>
</dbReference>
<keyword evidence="1 5" id="KW-0418">Kinase</keyword>
<evidence type="ECO:0000256" key="2">
    <source>
        <dbReference type="ARBA" id="ARBA00023012"/>
    </source>
</evidence>
<accession>A0A923LME9</accession>
<dbReference type="InterPro" id="IPR050640">
    <property type="entry name" value="Bact_2-comp_sensor_kinase"/>
</dbReference>
<feature type="domain" description="Histidine kinase" evidence="4">
    <location>
        <begin position="510"/>
        <end position="603"/>
    </location>
</feature>
<keyword evidence="3" id="KW-0812">Transmembrane</keyword>
<feature type="transmembrane region" description="Helical" evidence="3">
    <location>
        <begin position="313"/>
        <end position="331"/>
    </location>
</feature>
<feature type="transmembrane region" description="Helical" evidence="3">
    <location>
        <begin position="281"/>
        <end position="301"/>
    </location>
</feature>
<evidence type="ECO:0000313" key="5">
    <source>
        <dbReference type="EMBL" id="MBC5713570.1"/>
    </source>
</evidence>
<evidence type="ECO:0000256" key="1">
    <source>
        <dbReference type="ARBA" id="ARBA00022777"/>
    </source>
</evidence>
<proteinExistence type="predicted"/>
<dbReference type="AlphaFoldDB" id="A0A923LME9"/>
<dbReference type="EMBL" id="JACOPH010000003">
    <property type="protein sequence ID" value="MBC5713570.1"/>
    <property type="molecule type" value="Genomic_DNA"/>
</dbReference>
<feature type="transmembrane region" description="Helical" evidence="3">
    <location>
        <begin position="12"/>
        <end position="31"/>
    </location>
</feature>
<evidence type="ECO:0000259" key="4">
    <source>
        <dbReference type="PROSITE" id="PS50109"/>
    </source>
</evidence>
<keyword evidence="3" id="KW-1133">Transmembrane helix</keyword>
<feature type="transmembrane region" description="Helical" evidence="3">
    <location>
        <begin position="252"/>
        <end position="269"/>
    </location>
</feature>
<dbReference type="GO" id="GO:0000155">
    <property type="term" value="F:phosphorelay sensor kinase activity"/>
    <property type="evidence" value="ECO:0007669"/>
    <property type="project" value="InterPro"/>
</dbReference>
<dbReference type="PANTHER" id="PTHR34220">
    <property type="entry name" value="SENSOR HISTIDINE KINASE YPDA"/>
    <property type="match status" value="1"/>
</dbReference>
<keyword evidence="3" id="KW-0472">Membrane</keyword>
<keyword evidence="6" id="KW-1185">Reference proteome</keyword>
<dbReference type="InterPro" id="IPR003594">
    <property type="entry name" value="HATPase_dom"/>
</dbReference>
<dbReference type="Pfam" id="PF06580">
    <property type="entry name" value="His_kinase"/>
    <property type="match status" value="1"/>
</dbReference>
<dbReference type="Pfam" id="PF02518">
    <property type="entry name" value="HATPase_c"/>
    <property type="match status" value="1"/>
</dbReference>
<reference evidence="5" key="1">
    <citation type="submission" date="2020-08" db="EMBL/GenBank/DDBJ databases">
        <title>Genome public.</title>
        <authorList>
            <person name="Liu C."/>
            <person name="Sun Q."/>
        </authorList>
    </citation>
    <scope>NUCLEOTIDE SEQUENCE</scope>
    <source>
        <strain evidence="5">BX1005</strain>
    </source>
</reference>
<protein>
    <submittedName>
        <fullName evidence="5">Histidine kinase</fullName>
    </submittedName>
</protein>
<name>A0A923LME9_9FIRM</name>
<sequence>MNRMNKPLFSKIIYGITILLAVVSMVCFINGDIRYNHLNKDRLQHIQFIGTFHIGDDREEQPLTVENLNKVGAVEDLTMTGHVCEDVEENEQLFIYLRRISVEVYKNGIHIYSYGGNDTHLPNVRSAGNVWCSFFSEGLSTEDELTLKFHNPYPRNSAKIYSVCLQRFYVGDKMELFLHMIGKKLHIVVICMLILLSGIELLILGVTLRIMHIQQECAIFYCGMFFIASSIWLLVDYSYISLIIPRGMTLDVVDTLVFMSIPILGLGYGQNYLNNIKIKKIFFALEHILLFTAILYMVLQGFGMVDGEMMQELFMFLLPVTFGITFICLFTDIRKNEDAYARLVLFSGMLLIIAGTVGYIWYEISGVYGITLFGVGLGGFALIQYVIVMLKFKERHTAWVKTRDLEKELVESRVAIMLSQIQPHFLYNSISCIQELCLMEPRKAYDALAQFAHFLRGNMDSLTSTEPIPFEQELRHVKNYLALEKIRFDERLSVVYQIDEEGFFIPALTIQPMVENAVRYGISKKRAGGTVTISTHRREDKIVVTIADDGVGFDLSKPVGRSDGRSHIGIENVRNRLKSQCNGRLEVNSSPKGTVVDIFLPVN</sequence>
<feature type="transmembrane region" description="Helical" evidence="3">
    <location>
        <begin position="343"/>
        <end position="362"/>
    </location>
</feature>
<dbReference type="Proteomes" id="UP000606720">
    <property type="component" value="Unassembled WGS sequence"/>
</dbReference>
<comment type="caution">
    <text evidence="5">The sequence shown here is derived from an EMBL/GenBank/DDBJ whole genome shotgun (WGS) entry which is preliminary data.</text>
</comment>
<dbReference type="GO" id="GO:0016020">
    <property type="term" value="C:membrane"/>
    <property type="evidence" value="ECO:0007669"/>
    <property type="project" value="InterPro"/>
</dbReference>
<dbReference type="Gene3D" id="3.30.565.10">
    <property type="entry name" value="Histidine kinase-like ATPase, C-terminal domain"/>
    <property type="match status" value="1"/>
</dbReference>
<dbReference type="PANTHER" id="PTHR34220:SF7">
    <property type="entry name" value="SENSOR HISTIDINE KINASE YPDA"/>
    <property type="match status" value="1"/>
</dbReference>
<dbReference type="InterPro" id="IPR036890">
    <property type="entry name" value="HATPase_C_sf"/>
</dbReference>
<organism evidence="5 6">
    <name type="scientific">Roseburia zhanii</name>
    <dbReference type="NCBI Taxonomy" id="2763064"/>
    <lineage>
        <taxon>Bacteria</taxon>
        <taxon>Bacillati</taxon>
        <taxon>Bacillota</taxon>
        <taxon>Clostridia</taxon>
        <taxon>Lachnospirales</taxon>
        <taxon>Lachnospiraceae</taxon>
        <taxon>Roseburia</taxon>
    </lineage>
</organism>